<dbReference type="InterPro" id="IPR052355">
    <property type="entry name" value="CENP-V-like"/>
</dbReference>
<name>A0A8J7IT42_9NOST</name>
<dbReference type="Proteomes" id="UP000662314">
    <property type="component" value="Unassembled WGS sequence"/>
</dbReference>
<organism evidence="5 6">
    <name type="scientific">Dendronalium phyllosphericum CENA369</name>
    <dbReference type="NCBI Taxonomy" id="1725256"/>
    <lineage>
        <taxon>Bacteria</taxon>
        <taxon>Bacillati</taxon>
        <taxon>Cyanobacteriota</taxon>
        <taxon>Cyanophyceae</taxon>
        <taxon>Nostocales</taxon>
        <taxon>Nostocaceae</taxon>
        <taxon>Dendronalium</taxon>
        <taxon>Dendronalium phyllosphericum</taxon>
    </lineage>
</organism>
<dbReference type="InterPro" id="IPR006913">
    <property type="entry name" value="CENP-V/GFA"/>
</dbReference>
<reference evidence="5 6" key="1">
    <citation type="journal article" date="2021" name="Int. J. Syst. Evol. Microbiol.">
        <title>Amazonocrinis nigriterrae gen. nov., sp. nov., Atlanticothrix silvestris gen. nov., sp. nov. and Dendronalium phyllosphericum gen. nov., sp. nov., nostocacean cyanobacteria from Brazilian environments.</title>
        <authorList>
            <person name="Alvarenga D.O."/>
            <person name="Andreote A.P.D."/>
            <person name="Branco L.H.Z."/>
            <person name="Delbaje E."/>
            <person name="Cruz R.B."/>
            <person name="Varani A.M."/>
            <person name="Fiore M.F."/>
        </authorList>
    </citation>
    <scope>NUCLEOTIDE SEQUENCE [LARGE SCALE GENOMIC DNA]</scope>
    <source>
        <strain evidence="5 6">CENA369</strain>
    </source>
</reference>
<evidence type="ECO:0000256" key="2">
    <source>
        <dbReference type="ARBA" id="ARBA00022723"/>
    </source>
</evidence>
<dbReference type="RefSeq" id="WP_214436370.1">
    <property type="nucleotide sequence ID" value="NZ_CAWPUQ010000226.1"/>
</dbReference>
<dbReference type="GO" id="GO:0016846">
    <property type="term" value="F:carbon-sulfur lyase activity"/>
    <property type="evidence" value="ECO:0007669"/>
    <property type="project" value="InterPro"/>
</dbReference>
<sequence>MTEINKEVIYEGGCHCGAVRFRVAVDKHKADDCNCSICRKKGFLHLIVPRSQFTLLQGEENLTTYRFNTGVAQHKFCRTCGMHPFYIPRSHPDCIDVNVRCLDGDAIANFEIVSFDGANWEANIHKLRDNS</sequence>
<dbReference type="Pfam" id="PF04828">
    <property type="entry name" value="GFA"/>
    <property type="match status" value="1"/>
</dbReference>
<accession>A0A8J7IT42</accession>
<protein>
    <submittedName>
        <fullName evidence="5">GFA family protein</fullName>
    </submittedName>
</protein>
<evidence type="ECO:0000256" key="1">
    <source>
        <dbReference type="ARBA" id="ARBA00005495"/>
    </source>
</evidence>
<dbReference type="Gene3D" id="2.170.150.70">
    <property type="match status" value="1"/>
</dbReference>
<proteinExistence type="inferred from homology"/>
<dbReference type="PANTHER" id="PTHR28620">
    <property type="entry name" value="CENTROMERE PROTEIN V"/>
    <property type="match status" value="1"/>
</dbReference>
<feature type="domain" description="CENP-V/GFA" evidence="4">
    <location>
        <begin position="10"/>
        <end position="121"/>
    </location>
</feature>
<dbReference type="InterPro" id="IPR011057">
    <property type="entry name" value="Mss4-like_sf"/>
</dbReference>
<comment type="caution">
    <text evidence="5">The sequence shown here is derived from an EMBL/GenBank/DDBJ whole genome shotgun (WGS) entry which is preliminary data.</text>
</comment>
<evidence type="ECO:0000313" key="5">
    <source>
        <dbReference type="EMBL" id="MBH8577682.1"/>
    </source>
</evidence>
<dbReference type="SUPFAM" id="SSF51316">
    <property type="entry name" value="Mss4-like"/>
    <property type="match status" value="1"/>
</dbReference>
<dbReference type="AlphaFoldDB" id="A0A8J7IT42"/>
<keyword evidence="3" id="KW-0862">Zinc</keyword>
<dbReference type="PROSITE" id="PS51891">
    <property type="entry name" value="CENP_V_GFA"/>
    <property type="match status" value="1"/>
</dbReference>
<dbReference type="EMBL" id="JAECZA010000290">
    <property type="protein sequence ID" value="MBH8577682.1"/>
    <property type="molecule type" value="Genomic_DNA"/>
</dbReference>
<evidence type="ECO:0000313" key="6">
    <source>
        <dbReference type="Proteomes" id="UP000662314"/>
    </source>
</evidence>
<dbReference type="PANTHER" id="PTHR28620:SF1">
    <property type="entry name" value="CENP-V_GFA DOMAIN-CONTAINING PROTEIN"/>
    <property type="match status" value="1"/>
</dbReference>
<keyword evidence="2" id="KW-0479">Metal-binding</keyword>
<evidence type="ECO:0000256" key="3">
    <source>
        <dbReference type="ARBA" id="ARBA00022833"/>
    </source>
</evidence>
<dbReference type="GO" id="GO:0046872">
    <property type="term" value="F:metal ion binding"/>
    <property type="evidence" value="ECO:0007669"/>
    <property type="project" value="UniProtKB-KW"/>
</dbReference>
<comment type="similarity">
    <text evidence="1">Belongs to the Gfa family.</text>
</comment>
<keyword evidence="6" id="KW-1185">Reference proteome</keyword>
<gene>
    <name evidence="5" type="ORF">I8752_32905</name>
</gene>
<evidence type="ECO:0000259" key="4">
    <source>
        <dbReference type="PROSITE" id="PS51891"/>
    </source>
</evidence>